<gene>
    <name evidence="1" type="ORF">NMU03_15985</name>
</gene>
<evidence type="ECO:0000313" key="2">
    <source>
        <dbReference type="Proteomes" id="UP001060112"/>
    </source>
</evidence>
<sequence length="125" mass="15381">MRIDGVSHTFLLLFSGILNSKVGYRCALLITIQCIERKNKFFYKFVLFLYVFYMNKAPPNIFFQIIERRNKVKNDYRKNHFWVKEINGKKIYYIKIQKQWVEVNKDIYVICRNSYQRMNYEIKKI</sequence>
<evidence type="ECO:0000313" key="1">
    <source>
        <dbReference type="EMBL" id="UTY39056.1"/>
    </source>
</evidence>
<organism evidence="1 2">
    <name type="scientific">Allocoprobacillus halotolerans</name>
    <dbReference type="NCBI Taxonomy" id="2944914"/>
    <lineage>
        <taxon>Bacteria</taxon>
        <taxon>Bacillati</taxon>
        <taxon>Bacillota</taxon>
        <taxon>Erysipelotrichia</taxon>
        <taxon>Erysipelotrichales</taxon>
        <taxon>Erysipelotrichaceae</taxon>
        <taxon>Allocoprobacillus</taxon>
    </lineage>
</organism>
<dbReference type="EMBL" id="CP101620">
    <property type="protein sequence ID" value="UTY39056.1"/>
    <property type="molecule type" value="Genomic_DNA"/>
</dbReference>
<proteinExistence type="predicted"/>
<protein>
    <submittedName>
        <fullName evidence="1">Uncharacterized protein</fullName>
    </submittedName>
</protein>
<name>A0ABY5I115_9FIRM</name>
<reference evidence="1" key="1">
    <citation type="submission" date="2022-07" db="EMBL/GenBank/DDBJ databases">
        <title>Faecal culturing of patients with breast cancer.</title>
        <authorList>
            <person name="Teng N.M.Y."/>
            <person name="Kiu R."/>
            <person name="Evans R."/>
            <person name="Baker D.J."/>
            <person name="Zenner C."/>
            <person name="Robinson S.D."/>
            <person name="Hall L.J."/>
        </authorList>
    </citation>
    <scope>NUCLEOTIDE SEQUENCE</scope>
    <source>
        <strain evidence="1">LH1062</strain>
    </source>
</reference>
<keyword evidence="2" id="KW-1185">Reference proteome</keyword>
<dbReference type="Proteomes" id="UP001060112">
    <property type="component" value="Chromosome"/>
</dbReference>
<dbReference type="RefSeq" id="WP_290139899.1">
    <property type="nucleotide sequence ID" value="NZ_CP101620.1"/>
</dbReference>
<accession>A0ABY5I115</accession>